<reference evidence="1 2" key="1">
    <citation type="submission" date="2020-04" db="EMBL/GenBank/DDBJ databases">
        <authorList>
            <person name="Alioto T."/>
            <person name="Alioto T."/>
            <person name="Gomez Garrido J."/>
        </authorList>
    </citation>
    <scope>NUCLEOTIDE SEQUENCE [LARGE SCALE GENOMIC DNA]</scope>
</reference>
<accession>A0A8S1E224</accession>
<dbReference type="Proteomes" id="UP000494165">
    <property type="component" value="Unassembled WGS sequence"/>
</dbReference>
<evidence type="ECO:0000313" key="1">
    <source>
        <dbReference type="EMBL" id="CAB3388546.1"/>
    </source>
</evidence>
<gene>
    <name evidence="1" type="ORF">CLODIP_2_CD12091</name>
</gene>
<protein>
    <submittedName>
        <fullName evidence="1">Uncharacterized protein</fullName>
    </submittedName>
</protein>
<organism evidence="1 2">
    <name type="scientific">Cloeon dipterum</name>
    <dbReference type="NCBI Taxonomy" id="197152"/>
    <lineage>
        <taxon>Eukaryota</taxon>
        <taxon>Metazoa</taxon>
        <taxon>Ecdysozoa</taxon>
        <taxon>Arthropoda</taxon>
        <taxon>Hexapoda</taxon>
        <taxon>Insecta</taxon>
        <taxon>Pterygota</taxon>
        <taxon>Palaeoptera</taxon>
        <taxon>Ephemeroptera</taxon>
        <taxon>Pisciforma</taxon>
        <taxon>Baetidae</taxon>
        <taxon>Cloeon</taxon>
    </lineage>
</organism>
<name>A0A8S1E224_9INSE</name>
<proteinExistence type="predicted"/>
<evidence type="ECO:0000313" key="2">
    <source>
        <dbReference type="Proteomes" id="UP000494165"/>
    </source>
</evidence>
<sequence>MSVLEKDNLNLQLRIHFLEKRTLKSRNIMSRCCGGRAARTLSPGDDQLLCLGDSGADVMASTWRPRPWLALCLLE</sequence>
<keyword evidence="2" id="KW-1185">Reference proteome</keyword>
<comment type="caution">
    <text evidence="1">The sequence shown here is derived from an EMBL/GenBank/DDBJ whole genome shotgun (WGS) entry which is preliminary data.</text>
</comment>
<dbReference type="AlphaFoldDB" id="A0A8S1E224"/>
<dbReference type="EMBL" id="CADEPI010000812">
    <property type="protein sequence ID" value="CAB3388546.1"/>
    <property type="molecule type" value="Genomic_DNA"/>
</dbReference>